<dbReference type="InterPro" id="IPR008930">
    <property type="entry name" value="Terpenoid_cyclase/PrenylTrfase"/>
</dbReference>
<evidence type="ECO:0000259" key="5">
    <source>
        <dbReference type="Pfam" id="PF03936"/>
    </source>
</evidence>
<evidence type="ECO:0000256" key="2">
    <source>
        <dbReference type="ARBA" id="ARBA00001946"/>
    </source>
</evidence>
<evidence type="ECO:0000259" key="4">
    <source>
        <dbReference type="Pfam" id="PF01397"/>
    </source>
</evidence>
<dbReference type="GO" id="GO:0016102">
    <property type="term" value="P:diterpenoid biosynthetic process"/>
    <property type="evidence" value="ECO:0007669"/>
    <property type="project" value="InterPro"/>
</dbReference>
<dbReference type="InterPro" id="IPR008949">
    <property type="entry name" value="Isoprenoid_synthase_dom_sf"/>
</dbReference>
<dbReference type="AlphaFoldDB" id="A0AAV5FB73"/>
<comment type="caution">
    <text evidence="6">The sequence shown here is derived from an EMBL/GenBank/DDBJ whole genome shotgun (WGS) entry which is preliminary data.</text>
</comment>
<dbReference type="Pfam" id="PF03936">
    <property type="entry name" value="Terpene_synth_C"/>
    <property type="match status" value="1"/>
</dbReference>
<dbReference type="InterPro" id="IPR005630">
    <property type="entry name" value="Terpene_synthase_metal-bd"/>
</dbReference>
<protein>
    <submittedName>
        <fullName evidence="6">Uncharacterized protein</fullName>
    </submittedName>
</protein>
<evidence type="ECO:0000256" key="1">
    <source>
        <dbReference type="ARBA" id="ARBA00001936"/>
    </source>
</evidence>
<comment type="cofactor">
    <cofactor evidence="2">
        <name>Mg(2+)</name>
        <dbReference type="ChEBI" id="CHEBI:18420"/>
    </cofactor>
</comment>
<evidence type="ECO:0000313" key="6">
    <source>
        <dbReference type="EMBL" id="GJN31545.1"/>
    </source>
</evidence>
<proteinExistence type="predicted"/>
<dbReference type="SUPFAM" id="SSF48576">
    <property type="entry name" value="Terpenoid synthases"/>
    <property type="match status" value="1"/>
</dbReference>
<organism evidence="6 7">
    <name type="scientific">Eleusine coracana subsp. coracana</name>
    <dbReference type="NCBI Taxonomy" id="191504"/>
    <lineage>
        <taxon>Eukaryota</taxon>
        <taxon>Viridiplantae</taxon>
        <taxon>Streptophyta</taxon>
        <taxon>Embryophyta</taxon>
        <taxon>Tracheophyta</taxon>
        <taxon>Spermatophyta</taxon>
        <taxon>Magnoliopsida</taxon>
        <taxon>Liliopsida</taxon>
        <taxon>Poales</taxon>
        <taxon>Poaceae</taxon>
        <taxon>PACMAD clade</taxon>
        <taxon>Chloridoideae</taxon>
        <taxon>Cynodonteae</taxon>
        <taxon>Eleusininae</taxon>
        <taxon>Eleusine</taxon>
    </lineage>
</organism>
<dbReference type="PANTHER" id="PTHR31225">
    <property type="entry name" value="OS04G0344100 PROTEIN-RELATED"/>
    <property type="match status" value="1"/>
</dbReference>
<sequence length="581" mass="66365">MALSSKAAPTHESSSYPTPVADDIAGAFEPCVWGDFFVTYTPPLSQESEEQMRDRADRLKGQVRGTFDAGNMADMVILVDTLERLGIDHHFREEIDVALTRLLTEELRIDSNSDDDLHIVALRFRLLRQHGFWVSADVFDPFRDHTGNFRPSLGSDPRSLLSLYNAAHMAIPGEHVLDEAISFSTRHLRSILGKLKSPMANQVSRALDIPLPRLPKRLETMHYIDEYEKEEGHNGVILELARLDFNLVRSLHLKELKHLSLWWKDLYGSVKLDYARDRLVENYFWTCGVFHEEEYSRARVMFAKTFGLLSLMDDTYDVHATLDECHKLNEAIQRWDERAVSVLPEYMNKFYTNLLRNFQEFEDDLEQDEKYRVSYAMKAFKSSSKYYLDEAKWCSEKYAPSFDEHMEVSVMSSGFPTLAIVLLMGASDLVATKEVFEWASAVPDVVIASGEVARFLNDIAAYKKGKNKKDVASSVECYAKEHGRTREEAAAAIAAMAEHAWRRINRACLEMDRALLPAAQLVVNLTKTLEVIYLGGRDAYTFAGDLKELVTSQFPFESTYVSYGTMREKNIFSHISYPSID</sequence>
<dbReference type="InterPro" id="IPR001906">
    <property type="entry name" value="Terpene_synth_N"/>
</dbReference>
<dbReference type="EMBL" id="BQKI01000082">
    <property type="protein sequence ID" value="GJN31545.1"/>
    <property type="molecule type" value="Genomic_DNA"/>
</dbReference>
<dbReference type="FunFam" id="1.10.600.10:FF:000007">
    <property type="entry name" value="Isoprene synthase, chloroplastic"/>
    <property type="match status" value="1"/>
</dbReference>
<feature type="domain" description="Terpene synthase metal-binding" evidence="5">
    <location>
        <begin position="264"/>
        <end position="502"/>
    </location>
</feature>
<dbReference type="SFLD" id="SFLDS00005">
    <property type="entry name" value="Isoprenoid_Synthase_Type_I"/>
    <property type="match status" value="1"/>
</dbReference>
<dbReference type="CDD" id="cd00684">
    <property type="entry name" value="Terpene_cyclase_plant_C1"/>
    <property type="match status" value="1"/>
</dbReference>
<keyword evidence="7" id="KW-1185">Reference proteome</keyword>
<dbReference type="InterPro" id="IPR044814">
    <property type="entry name" value="Terpene_cyclase_plant_C1"/>
</dbReference>
<dbReference type="SFLD" id="SFLDG01019">
    <property type="entry name" value="Terpene_Cyclase_Like_1_C_Termi"/>
    <property type="match status" value="1"/>
</dbReference>
<keyword evidence="3" id="KW-0479">Metal-binding</keyword>
<evidence type="ECO:0000313" key="7">
    <source>
        <dbReference type="Proteomes" id="UP001054889"/>
    </source>
</evidence>
<dbReference type="GO" id="GO:0000287">
    <property type="term" value="F:magnesium ion binding"/>
    <property type="evidence" value="ECO:0007669"/>
    <property type="project" value="InterPro"/>
</dbReference>
<name>A0AAV5FB73_ELECO</name>
<dbReference type="InterPro" id="IPR036965">
    <property type="entry name" value="Terpene_synth_N_sf"/>
</dbReference>
<gene>
    <name evidence="6" type="primary">gb19956</name>
    <name evidence="6" type="ORF">PR202_gb19956</name>
</gene>
<dbReference type="GO" id="GO:0010333">
    <property type="term" value="F:terpene synthase activity"/>
    <property type="evidence" value="ECO:0007669"/>
    <property type="project" value="InterPro"/>
</dbReference>
<accession>A0AAV5FB73</accession>
<dbReference type="PANTHER" id="PTHR31225:SF63">
    <property type="entry name" value="BETA-SELINENE SYNTHASE"/>
    <property type="match status" value="1"/>
</dbReference>
<comment type="cofactor">
    <cofactor evidence="1">
        <name>Mn(2+)</name>
        <dbReference type="ChEBI" id="CHEBI:29035"/>
    </cofactor>
</comment>
<dbReference type="Gene3D" id="1.10.600.10">
    <property type="entry name" value="Farnesyl Diphosphate Synthase"/>
    <property type="match status" value="1"/>
</dbReference>
<dbReference type="InterPro" id="IPR034741">
    <property type="entry name" value="Terpene_cyclase-like_1_C"/>
</dbReference>
<dbReference type="Proteomes" id="UP001054889">
    <property type="component" value="Unassembled WGS sequence"/>
</dbReference>
<dbReference type="SUPFAM" id="SSF48239">
    <property type="entry name" value="Terpenoid cyclases/Protein prenyltransferases"/>
    <property type="match status" value="1"/>
</dbReference>
<evidence type="ECO:0000256" key="3">
    <source>
        <dbReference type="ARBA" id="ARBA00022723"/>
    </source>
</evidence>
<reference evidence="6" key="1">
    <citation type="journal article" date="2018" name="DNA Res.">
        <title>Multiple hybrid de novo genome assembly of finger millet, an orphan allotetraploid crop.</title>
        <authorList>
            <person name="Hatakeyama M."/>
            <person name="Aluri S."/>
            <person name="Balachadran M.T."/>
            <person name="Sivarajan S.R."/>
            <person name="Patrignani A."/>
            <person name="Gruter S."/>
            <person name="Poveda L."/>
            <person name="Shimizu-Inatsugi R."/>
            <person name="Baeten J."/>
            <person name="Francoijs K.J."/>
            <person name="Nataraja K.N."/>
            <person name="Reddy Y.A.N."/>
            <person name="Phadnis S."/>
            <person name="Ravikumar R.L."/>
            <person name="Schlapbach R."/>
            <person name="Sreeman S.M."/>
            <person name="Shimizu K.K."/>
        </authorList>
    </citation>
    <scope>NUCLEOTIDE SEQUENCE</scope>
</reference>
<dbReference type="Gene3D" id="1.50.10.130">
    <property type="entry name" value="Terpene synthase, N-terminal domain"/>
    <property type="match status" value="1"/>
</dbReference>
<dbReference type="Pfam" id="PF01397">
    <property type="entry name" value="Terpene_synth"/>
    <property type="match status" value="1"/>
</dbReference>
<feature type="domain" description="Terpene synthase N-terminal" evidence="4">
    <location>
        <begin position="32"/>
        <end position="207"/>
    </location>
</feature>
<reference evidence="6" key="2">
    <citation type="submission" date="2021-12" db="EMBL/GenBank/DDBJ databases">
        <title>Resequencing data analysis of finger millet.</title>
        <authorList>
            <person name="Hatakeyama M."/>
            <person name="Aluri S."/>
            <person name="Balachadran M.T."/>
            <person name="Sivarajan S.R."/>
            <person name="Poveda L."/>
            <person name="Shimizu-Inatsugi R."/>
            <person name="Schlapbach R."/>
            <person name="Sreeman S.M."/>
            <person name="Shimizu K.K."/>
        </authorList>
    </citation>
    <scope>NUCLEOTIDE SEQUENCE</scope>
</reference>
<dbReference type="InterPro" id="IPR050148">
    <property type="entry name" value="Terpene_synthase-like"/>
</dbReference>